<sequence length="109" mass="11867">EFRCSSGQCIPAHLRCDAAVDKRNGCADLSHLLNCSGYECGRDQLRCGSGPCLDNHRVCDGHVDCPLTWDDEDNCPFVCSASAPSCECRDITISCEDRGLTSLPQDIEL</sequence>
<keyword evidence="1 2" id="KW-1015">Disulfide bond</keyword>
<comment type="caution">
    <text evidence="2">Lacks conserved residue(s) required for the propagation of feature annotation.</text>
</comment>
<keyword evidence="4" id="KW-1185">Reference proteome</keyword>
<dbReference type="EMBL" id="JARKIK010000079">
    <property type="protein sequence ID" value="KAK8726308.1"/>
    <property type="molecule type" value="Genomic_DNA"/>
</dbReference>
<feature type="disulfide bond" evidence="2">
    <location>
        <begin position="47"/>
        <end position="65"/>
    </location>
</feature>
<organism evidence="3 4">
    <name type="scientific">Cherax quadricarinatus</name>
    <name type="common">Australian red claw crayfish</name>
    <dbReference type="NCBI Taxonomy" id="27406"/>
    <lineage>
        <taxon>Eukaryota</taxon>
        <taxon>Metazoa</taxon>
        <taxon>Ecdysozoa</taxon>
        <taxon>Arthropoda</taxon>
        <taxon>Crustacea</taxon>
        <taxon>Multicrustacea</taxon>
        <taxon>Malacostraca</taxon>
        <taxon>Eumalacostraca</taxon>
        <taxon>Eucarida</taxon>
        <taxon>Decapoda</taxon>
        <taxon>Pleocyemata</taxon>
        <taxon>Astacidea</taxon>
        <taxon>Parastacoidea</taxon>
        <taxon>Parastacidae</taxon>
        <taxon>Cherax</taxon>
    </lineage>
</organism>
<proteinExistence type="predicted"/>
<feature type="non-terminal residue" evidence="3">
    <location>
        <position position="1"/>
    </location>
</feature>
<dbReference type="Gene3D" id="4.10.400.10">
    <property type="entry name" value="Low-density Lipoprotein Receptor"/>
    <property type="match status" value="2"/>
</dbReference>
<comment type="caution">
    <text evidence="3">The sequence shown here is derived from an EMBL/GenBank/DDBJ whole genome shotgun (WGS) entry which is preliminary data.</text>
</comment>
<reference evidence="3 4" key="1">
    <citation type="journal article" date="2024" name="BMC Genomics">
        <title>Genome assembly of redclaw crayfish (Cherax quadricarinatus) provides insights into its immune adaptation and hypoxia tolerance.</title>
        <authorList>
            <person name="Liu Z."/>
            <person name="Zheng J."/>
            <person name="Li H."/>
            <person name="Fang K."/>
            <person name="Wang S."/>
            <person name="He J."/>
            <person name="Zhou D."/>
            <person name="Weng S."/>
            <person name="Chi M."/>
            <person name="Gu Z."/>
            <person name="He J."/>
            <person name="Li F."/>
            <person name="Wang M."/>
        </authorList>
    </citation>
    <scope>NUCLEOTIDE SEQUENCE [LARGE SCALE GENOMIC DNA]</scope>
    <source>
        <strain evidence="3">ZL_2023a</strain>
    </source>
</reference>
<dbReference type="InterPro" id="IPR002172">
    <property type="entry name" value="LDrepeatLR_classA_rpt"/>
</dbReference>
<evidence type="ECO:0000313" key="4">
    <source>
        <dbReference type="Proteomes" id="UP001445076"/>
    </source>
</evidence>
<accession>A0AAW0WF77</accession>
<dbReference type="InterPro" id="IPR023415">
    <property type="entry name" value="LDLR_class-A_CS"/>
</dbReference>
<dbReference type="Pfam" id="PF00057">
    <property type="entry name" value="Ldl_recept_a"/>
    <property type="match status" value="1"/>
</dbReference>
<protein>
    <submittedName>
        <fullName evidence="3">Uncharacterized protein</fullName>
    </submittedName>
</protein>
<gene>
    <name evidence="3" type="ORF">OTU49_010203</name>
</gene>
<dbReference type="InterPro" id="IPR036055">
    <property type="entry name" value="LDL_receptor-like_sf"/>
</dbReference>
<dbReference type="CDD" id="cd00112">
    <property type="entry name" value="LDLa"/>
    <property type="match status" value="1"/>
</dbReference>
<name>A0AAW0WF77_CHEQU</name>
<feature type="disulfide bond" evidence="2">
    <location>
        <begin position="40"/>
        <end position="52"/>
    </location>
</feature>
<evidence type="ECO:0000313" key="3">
    <source>
        <dbReference type="EMBL" id="KAK8726308.1"/>
    </source>
</evidence>
<dbReference type="SUPFAM" id="SSF57424">
    <property type="entry name" value="LDL receptor-like module"/>
    <property type="match status" value="1"/>
</dbReference>
<dbReference type="Proteomes" id="UP001445076">
    <property type="component" value="Unassembled WGS sequence"/>
</dbReference>
<evidence type="ECO:0000256" key="1">
    <source>
        <dbReference type="ARBA" id="ARBA00023157"/>
    </source>
</evidence>
<dbReference type="AlphaFoldDB" id="A0AAW0WF77"/>
<dbReference type="PROSITE" id="PS01209">
    <property type="entry name" value="LDLRA_1"/>
    <property type="match status" value="1"/>
</dbReference>
<evidence type="ECO:0000256" key="2">
    <source>
        <dbReference type="PROSITE-ProRule" id="PRU00124"/>
    </source>
</evidence>
<dbReference type="PROSITE" id="PS50068">
    <property type="entry name" value="LDLRA_2"/>
    <property type="match status" value="2"/>
</dbReference>
<feature type="non-terminal residue" evidence="3">
    <location>
        <position position="109"/>
    </location>
</feature>
<dbReference type="SMART" id="SM00192">
    <property type="entry name" value="LDLa"/>
    <property type="match status" value="2"/>
</dbReference>